<comment type="subcellular location">
    <subcellularLocation>
        <location evidence="1">Cell membrane</location>
        <topology evidence="1">Multi-pass membrane protein</topology>
    </subcellularLocation>
</comment>
<evidence type="ECO:0000256" key="3">
    <source>
        <dbReference type="ARBA" id="ARBA00022989"/>
    </source>
</evidence>
<dbReference type="PANTHER" id="PTHR46494">
    <property type="entry name" value="CORA FAMILY METAL ION TRANSPORTER (EUROFUNG)"/>
    <property type="match status" value="1"/>
</dbReference>
<evidence type="ECO:0000256" key="4">
    <source>
        <dbReference type="ARBA" id="ARBA00023136"/>
    </source>
</evidence>
<reference evidence="6 7" key="1">
    <citation type="journal article" date="2018" name="Nat. Ecol. Evol.">
        <title>Pezizomycetes genomes reveal the molecular basis of ectomycorrhizal truffle lifestyle.</title>
        <authorList>
            <person name="Murat C."/>
            <person name="Payen T."/>
            <person name="Noel B."/>
            <person name="Kuo A."/>
            <person name="Morin E."/>
            <person name="Chen J."/>
            <person name="Kohler A."/>
            <person name="Krizsan K."/>
            <person name="Balestrini R."/>
            <person name="Da Silva C."/>
            <person name="Montanini B."/>
            <person name="Hainaut M."/>
            <person name="Levati E."/>
            <person name="Barry K.W."/>
            <person name="Belfiori B."/>
            <person name="Cichocki N."/>
            <person name="Clum A."/>
            <person name="Dockter R.B."/>
            <person name="Fauchery L."/>
            <person name="Guy J."/>
            <person name="Iotti M."/>
            <person name="Le Tacon F."/>
            <person name="Lindquist E.A."/>
            <person name="Lipzen A."/>
            <person name="Malagnac F."/>
            <person name="Mello A."/>
            <person name="Molinier V."/>
            <person name="Miyauchi S."/>
            <person name="Poulain J."/>
            <person name="Riccioni C."/>
            <person name="Rubini A."/>
            <person name="Sitrit Y."/>
            <person name="Splivallo R."/>
            <person name="Traeger S."/>
            <person name="Wang M."/>
            <person name="Zifcakova L."/>
            <person name="Wipf D."/>
            <person name="Zambonelli A."/>
            <person name="Paolocci F."/>
            <person name="Nowrousian M."/>
            <person name="Ottonello S."/>
            <person name="Baldrian P."/>
            <person name="Spatafora J.W."/>
            <person name="Henrissat B."/>
            <person name="Nagy L.G."/>
            <person name="Aury J.M."/>
            <person name="Wincker P."/>
            <person name="Grigoriev I.V."/>
            <person name="Bonfante P."/>
            <person name="Martin F.M."/>
        </authorList>
    </citation>
    <scope>NUCLEOTIDE SEQUENCE [LARGE SCALE GENOMIC DNA]</scope>
    <source>
        <strain evidence="6 7">RN42</strain>
    </source>
</reference>
<dbReference type="GO" id="GO:0050897">
    <property type="term" value="F:cobalt ion binding"/>
    <property type="evidence" value="ECO:0007669"/>
    <property type="project" value="TreeGrafter"/>
</dbReference>
<keyword evidence="3 5" id="KW-1133">Transmembrane helix</keyword>
<dbReference type="GO" id="GO:0015095">
    <property type="term" value="F:magnesium ion transmembrane transporter activity"/>
    <property type="evidence" value="ECO:0007669"/>
    <property type="project" value="TreeGrafter"/>
</dbReference>
<evidence type="ECO:0000256" key="2">
    <source>
        <dbReference type="ARBA" id="ARBA00022692"/>
    </source>
</evidence>
<protein>
    <recommendedName>
        <fullName evidence="8">Cora-domain-containing protein</fullName>
    </recommendedName>
</protein>
<evidence type="ECO:0000313" key="6">
    <source>
        <dbReference type="EMBL" id="RPA77263.1"/>
    </source>
</evidence>
<dbReference type="GO" id="GO:0005886">
    <property type="term" value="C:plasma membrane"/>
    <property type="evidence" value="ECO:0007669"/>
    <property type="project" value="UniProtKB-SubCell"/>
</dbReference>
<keyword evidence="7" id="KW-1185">Reference proteome</keyword>
<dbReference type="Pfam" id="PF01544">
    <property type="entry name" value="CorA"/>
    <property type="match status" value="1"/>
</dbReference>
<sequence length="274" mass="31564">MRELMRGLEKQLPVLMRRGQRELIGMAEYAISDLTDHRDSPNSESILMKLTQGVLESSFTRQHAQVLREIRDDLANAKGVPELHRIKDLLEHSLFINTVLQDQLEVLDSCGHSSRWESHDFNLGHLMCCTATARMNRELLNRTVSIVRKHIRKNTAVTTQLQQSMKLTDRFIRLRDEKNNQATFVFTGVTTIFLPLSVITGYFGMNTRDIRDMDGTSTLYWIWAISLTAGFVIVIIVLVKTWPHLQRGWKRSVEELSGNPEKRTDGVDVLLEKY</sequence>
<feature type="transmembrane region" description="Helical" evidence="5">
    <location>
        <begin position="182"/>
        <end position="205"/>
    </location>
</feature>
<name>A0A3N4HTS7_ASCIM</name>
<dbReference type="STRING" id="1160509.A0A3N4HTS7"/>
<keyword evidence="4 5" id="KW-0472">Membrane</keyword>
<dbReference type="OrthoDB" id="5286874at2759"/>
<dbReference type="SUPFAM" id="SSF144083">
    <property type="entry name" value="Magnesium transport protein CorA, transmembrane region"/>
    <property type="match status" value="1"/>
</dbReference>
<dbReference type="InterPro" id="IPR002523">
    <property type="entry name" value="MgTranspt_CorA/ZnTranspt_ZntB"/>
</dbReference>
<dbReference type="Proteomes" id="UP000275078">
    <property type="component" value="Unassembled WGS sequence"/>
</dbReference>
<evidence type="ECO:0000256" key="1">
    <source>
        <dbReference type="ARBA" id="ARBA00004651"/>
    </source>
</evidence>
<dbReference type="InterPro" id="IPR045863">
    <property type="entry name" value="CorA_TM1_TM2"/>
</dbReference>
<proteinExistence type="predicted"/>
<dbReference type="PANTHER" id="PTHR46494:SF1">
    <property type="entry name" value="CORA FAMILY METAL ION TRANSPORTER (EUROFUNG)"/>
    <property type="match status" value="1"/>
</dbReference>
<accession>A0A3N4HTS7</accession>
<dbReference type="GO" id="GO:0015087">
    <property type="term" value="F:cobalt ion transmembrane transporter activity"/>
    <property type="evidence" value="ECO:0007669"/>
    <property type="project" value="TreeGrafter"/>
</dbReference>
<gene>
    <name evidence="6" type="ORF">BJ508DRAFT_379008</name>
</gene>
<dbReference type="AlphaFoldDB" id="A0A3N4HTS7"/>
<keyword evidence="2 5" id="KW-0812">Transmembrane</keyword>
<evidence type="ECO:0000256" key="5">
    <source>
        <dbReference type="SAM" id="Phobius"/>
    </source>
</evidence>
<dbReference type="EMBL" id="ML119729">
    <property type="protein sequence ID" value="RPA77263.1"/>
    <property type="molecule type" value="Genomic_DNA"/>
</dbReference>
<evidence type="ECO:0008006" key="8">
    <source>
        <dbReference type="Google" id="ProtNLM"/>
    </source>
</evidence>
<organism evidence="6 7">
    <name type="scientific">Ascobolus immersus RN42</name>
    <dbReference type="NCBI Taxonomy" id="1160509"/>
    <lineage>
        <taxon>Eukaryota</taxon>
        <taxon>Fungi</taxon>
        <taxon>Dikarya</taxon>
        <taxon>Ascomycota</taxon>
        <taxon>Pezizomycotina</taxon>
        <taxon>Pezizomycetes</taxon>
        <taxon>Pezizales</taxon>
        <taxon>Ascobolaceae</taxon>
        <taxon>Ascobolus</taxon>
    </lineage>
</organism>
<dbReference type="Gene3D" id="1.20.58.340">
    <property type="entry name" value="Magnesium transport protein CorA, transmembrane region"/>
    <property type="match status" value="1"/>
</dbReference>
<evidence type="ECO:0000313" key="7">
    <source>
        <dbReference type="Proteomes" id="UP000275078"/>
    </source>
</evidence>
<feature type="transmembrane region" description="Helical" evidence="5">
    <location>
        <begin position="220"/>
        <end position="242"/>
    </location>
</feature>
<dbReference type="GO" id="GO:0000287">
    <property type="term" value="F:magnesium ion binding"/>
    <property type="evidence" value="ECO:0007669"/>
    <property type="project" value="TreeGrafter"/>
</dbReference>